<evidence type="ECO:0000313" key="1">
    <source>
        <dbReference type="EMBL" id="KAA6379810.1"/>
    </source>
</evidence>
<reference evidence="1 2" key="1">
    <citation type="submission" date="2019-03" db="EMBL/GenBank/DDBJ databases">
        <title>Single cell metagenomics reveals metabolic interactions within the superorganism composed of flagellate Streblomastix strix and complex community of Bacteroidetes bacteria on its surface.</title>
        <authorList>
            <person name="Treitli S.C."/>
            <person name="Kolisko M."/>
            <person name="Husnik F."/>
            <person name="Keeling P."/>
            <person name="Hampl V."/>
        </authorList>
    </citation>
    <scope>NUCLEOTIDE SEQUENCE [LARGE SCALE GENOMIC DNA]</scope>
    <source>
        <strain evidence="1">ST1C</strain>
    </source>
</reference>
<comment type="caution">
    <text evidence="1">The sequence shown here is derived from an EMBL/GenBank/DDBJ whole genome shotgun (WGS) entry which is preliminary data.</text>
</comment>
<protein>
    <submittedName>
        <fullName evidence="1">Uncharacterized protein</fullName>
    </submittedName>
</protein>
<dbReference type="Proteomes" id="UP000324800">
    <property type="component" value="Unassembled WGS sequence"/>
</dbReference>
<sequence length="230" mass="26509">MQSKYEFNGIVRAIISFTESDTKNKQGKQNEQQESESTLSLAQVTSSLESLWRQIDYRKSCKSVIQIPKLLQSLSALSKYKVGAHLRKEMDLLRLKVRYQSRECLRLIQVYGEEQVQSELVRQGYGRVMTLSFSTAGGIGDEKDEEISYGLNHFYFFLRELYEGRTYEDNPSFQPLPLLARMSLEQIEEEGANEEIDAQMNNKGLNGGIKREANYVKAATLNHFINWRSI</sequence>
<evidence type="ECO:0000313" key="2">
    <source>
        <dbReference type="Proteomes" id="UP000324800"/>
    </source>
</evidence>
<proteinExistence type="predicted"/>
<dbReference type="EMBL" id="SNRW01008260">
    <property type="protein sequence ID" value="KAA6379810.1"/>
    <property type="molecule type" value="Genomic_DNA"/>
</dbReference>
<gene>
    <name evidence="1" type="ORF">EZS28_024664</name>
</gene>
<name>A0A5J4VBB6_9EUKA</name>
<organism evidence="1 2">
    <name type="scientific">Streblomastix strix</name>
    <dbReference type="NCBI Taxonomy" id="222440"/>
    <lineage>
        <taxon>Eukaryota</taxon>
        <taxon>Metamonada</taxon>
        <taxon>Preaxostyla</taxon>
        <taxon>Oxymonadida</taxon>
        <taxon>Streblomastigidae</taxon>
        <taxon>Streblomastix</taxon>
    </lineage>
</organism>
<accession>A0A5J4VBB6</accession>
<dbReference type="AlphaFoldDB" id="A0A5J4VBB6"/>